<name>A0A139IPC1_9PEZI</name>
<protein>
    <submittedName>
        <fullName evidence="1">Uncharacterized protein</fullName>
    </submittedName>
</protein>
<organism evidence="1 2">
    <name type="scientific">Pseudocercospora musae</name>
    <dbReference type="NCBI Taxonomy" id="113226"/>
    <lineage>
        <taxon>Eukaryota</taxon>
        <taxon>Fungi</taxon>
        <taxon>Dikarya</taxon>
        <taxon>Ascomycota</taxon>
        <taxon>Pezizomycotina</taxon>
        <taxon>Dothideomycetes</taxon>
        <taxon>Dothideomycetidae</taxon>
        <taxon>Mycosphaerellales</taxon>
        <taxon>Mycosphaerellaceae</taxon>
        <taxon>Pseudocercospora</taxon>
    </lineage>
</organism>
<dbReference type="AlphaFoldDB" id="A0A139IPC1"/>
<comment type="caution">
    <text evidence="1">The sequence shown here is derived from an EMBL/GenBank/DDBJ whole genome shotgun (WGS) entry which is preliminary data.</text>
</comment>
<reference evidence="1 2" key="1">
    <citation type="submission" date="2015-07" db="EMBL/GenBank/DDBJ databases">
        <title>Comparative genomics of the Sigatoka disease complex on banana suggests a link between parallel evolutionary changes in Pseudocercospora fijiensis and Pseudocercospora eumusae and increased virulence on the banana host.</title>
        <authorList>
            <person name="Chang T.-C."/>
            <person name="Salvucci A."/>
            <person name="Crous P.W."/>
            <person name="Stergiopoulos I."/>
        </authorList>
    </citation>
    <scope>NUCLEOTIDE SEQUENCE [LARGE SCALE GENOMIC DNA]</scope>
    <source>
        <strain evidence="1 2">CBS 116634</strain>
    </source>
</reference>
<dbReference type="Proteomes" id="UP000073492">
    <property type="component" value="Unassembled WGS sequence"/>
</dbReference>
<evidence type="ECO:0000313" key="1">
    <source>
        <dbReference type="EMBL" id="KXT16648.1"/>
    </source>
</evidence>
<proteinExistence type="predicted"/>
<accession>A0A139IPC1</accession>
<sequence>MAQKRSQKFTNLDYFSKDFWKQEAKVAELEKLAAVNRDLLLQRGLLDYHKCSDDELERFYQQRELATHHGNVDGVDRDQLVARLQHADNHVTFDKFLALRAELRVEIYEHHIKSLPTTNVVSNKEFEQFQRPRFVAEFNSRPRPTVRELPPITKVSRLMRKECLPVWYQFCQFGPL</sequence>
<evidence type="ECO:0000313" key="2">
    <source>
        <dbReference type="Proteomes" id="UP000073492"/>
    </source>
</evidence>
<gene>
    <name evidence="1" type="ORF">AC579_8053</name>
</gene>
<dbReference type="OrthoDB" id="3650939at2759"/>
<dbReference type="EMBL" id="LFZO01000032">
    <property type="protein sequence ID" value="KXT16648.1"/>
    <property type="molecule type" value="Genomic_DNA"/>
</dbReference>
<keyword evidence="2" id="KW-1185">Reference proteome</keyword>